<evidence type="ECO:0008006" key="5">
    <source>
        <dbReference type="Google" id="ProtNLM"/>
    </source>
</evidence>
<protein>
    <recommendedName>
        <fullName evidence="5">Rubrerythrin diiron-binding domain-containing protein</fullName>
    </recommendedName>
</protein>
<reference evidence="4" key="1">
    <citation type="journal article" date="2007" name="Proc. Natl. Acad. Sci. U.S.A.">
        <title>Genome sequencing reveals complex secondary metabolome in the marine actinomycete Salinispora tropica.</title>
        <authorList>
            <person name="Udwary D.W."/>
            <person name="Zeigler L."/>
            <person name="Asolkar R.N."/>
            <person name="Singan V."/>
            <person name="Lapidus A."/>
            <person name="Fenical W."/>
            <person name="Jensen P.R."/>
            <person name="Moore B.S."/>
        </authorList>
    </citation>
    <scope>NUCLEOTIDE SEQUENCE [LARGE SCALE GENOMIC DNA]</scope>
    <source>
        <strain evidence="4">ATCC BAA-916 / DSM 44818 / CNB-440</strain>
    </source>
</reference>
<gene>
    <name evidence="3" type="ordered locus">Strop_2666</name>
</gene>
<dbReference type="KEGG" id="stp:Strop_2666"/>
<dbReference type="PATRIC" id="fig|369723.5.peg.2745"/>
<feature type="region of interest" description="Disordered" evidence="1">
    <location>
        <begin position="349"/>
        <end position="398"/>
    </location>
</feature>
<feature type="signal peptide" evidence="2">
    <location>
        <begin position="1"/>
        <end position="31"/>
    </location>
</feature>
<name>A4X8B0_SALTO</name>
<keyword evidence="4" id="KW-1185">Reference proteome</keyword>
<proteinExistence type="predicted"/>
<dbReference type="RefSeq" id="WP_012013891.1">
    <property type="nucleotide sequence ID" value="NC_009380.1"/>
</dbReference>
<evidence type="ECO:0000313" key="4">
    <source>
        <dbReference type="Proteomes" id="UP000000235"/>
    </source>
</evidence>
<organism evidence="3 4">
    <name type="scientific">Salinispora tropica (strain ATCC BAA-916 / DSM 44818 / JCM 13857 / NBRC 105044 / CNB-440)</name>
    <dbReference type="NCBI Taxonomy" id="369723"/>
    <lineage>
        <taxon>Bacteria</taxon>
        <taxon>Bacillati</taxon>
        <taxon>Actinomycetota</taxon>
        <taxon>Actinomycetes</taxon>
        <taxon>Micromonosporales</taxon>
        <taxon>Micromonosporaceae</taxon>
        <taxon>Salinispora</taxon>
    </lineage>
</organism>
<dbReference type="EMBL" id="CP000667">
    <property type="protein sequence ID" value="ABP55110.1"/>
    <property type="molecule type" value="Genomic_DNA"/>
</dbReference>
<sequence>MHTRTTIWGRSALVGVAALAALGLSAPAALSATGLSATQPNSAASELCPLGWAQCASYPALFDTSPQGAYNASSVDELLNAAAVTQANAHQQYNLYAEAADRKDLTDLANVWESVADVEYWDHYKSEIGMSEIYSIQDNTYNVRVAIRQALQAEQALMAWAEEAPDRKAYETLRSLARWQAEAADLLTEARRALEGGKATVPQAPPVKDVPLNVTPGPNYSEPFYLTLTGGSDSALAVASWQWGQYETMAEVAVSTGEAALGALLAGLGKREVQNYRKVSNLAGFVNGPAMNLRFSIESEQNAIDYYTAAITRSNQLGDPDAAALFLDIKTDEQGHKITFETELARLTSEARKRDKHEGRKHGDYRHEGRKHGDYRHEDRKHGDYRHEDRKGKEILVD</sequence>
<dbReference type="eggNOG" id="COG1633">
    <property type="taxonomic scope" value="Bacteria"/>
</dbReference>
<dbReference type="HOGENOM" id="CLU_813505_0_0_11"/>
<dbReference type="InterPro" id="IPR009078">
    <property type="entry name" value="Ferritin-like_SF"/>
</dbReference>
<dbReference type="AlphaFoldDB" id="A4X8B0"/>
<evidence type="ECO:0000256" key="1">
    <source>
        <dbReference type="SAM" id="MobiDB-lite"/>
    </source>
</evidence>
<accession>A4X8B0</accession>
<evidence type="ECO:0000313" key="3">
    <source>
        <dbReference type="EMBL" id="ABP55110.1"/>
    </source>
</evidence>
<dbReference type="InterPro" id="IPR012347">
    <property type="entry name" value="Ferritin-like"/>
</dbReference>
<evidence type="ECO:0000256" key="2">
    <source>
        <dbReference type="SAM" id="SignalP"/>
    </source>
</evidence>
<dbReference type="STRING" id="369723.Strop_2666"/>
<dbReference type="SUPFAM" id="SSF47240">
    <property type="entry name" value="Ferritin-like"/>
    <property type="match status" value="2"/>
</dbReference>
<keyword evidence="2" id="KW-0732">Signal</keyword>
<dbReference type="Gene3D" id="1.20.1260.10">
    <property type="match status" value="2"/>
</dbReference>
<dbReference type="Proteomes" id="UP000000235">
    <property type="component" value="Chromosome"/>
</dbReference>
<dbReference type="eggNOG" id="COG1592">
    <property type="taxonomic scope" value="Bacteria"/>
</dbReference>
<feature type="chain" id="PRO_5039315802" description="Rubrerythrin diiron-binding domain-containing protein" evidence="2">
    <location>
        <begin position="32"/>
        <end position="398"/>
    </location>
</feature>